<proteinExistence type="predicted"/>
<comment type="caution">
    <text evidence="1">The sequence shown here is derived from an EMBL/GenBank/DDBJ whole genome shotgun (WGS) entry which is preliminary data.</text>
</comment>
<keyword evidence="2" id="KW-1185">Reference proteome</keyword>
<keyword evidence="1" id="KW-0418">Kinase</keyword>
<reference evidence="1 2" key="1">
    <citation type="submission" date="2020-08" db="EMBL/GenBank/DDBJ databases">
        <title>Genomic Encyclopedia of Type Strains, Phase IV (KMG-IV): sequencing the most valuable type-strain genomes for metagenomic binning, comparative biology and taxonomic classification.</title>
        <authorList>
            <person name="Goeker M."/>
        </authorList>
    </citation>
    <scope>NUCLEOTIDE SEQUENCE [LARGE SCALE GENOMIC DNA]</scope>
    <source>
        <strain evidence="1 2">DSM 21793</strain>
    </source>
</reference>
<dbReference type="Gene3D" id="3.40.50.300">
    <property type="entry name" value="P-loop containing nucleotide triphosphate hydrolases"/>
    <property type="match status" value="1"/>
</dbReference>
<keyword evidence="1" id="KW-0808">Transferase</keyword>
<sequence length="179" mass="19303">MSQRIHIVGASSSGTTTLGAALAGRLGVKHLDTDNYFWEATDPPFTTKRPEAERVAMMEAEVAGEPSWVISGSLIGWGDVFVPRFDLVVFLHVPHAVRMARLMARERARYGAAIEPGGAMHAAHLEFLAWAQAYETPGFPGRSLERHRAWLAALTCPVVEIVGAPSLDESVARVLASAG</sequence>
<dbReference type="InterPro" id="IPR027417">
    <property type="entry name" value="P-loop_NTPase"/>
</dbReference>
<protein>
    <submittedName>
        <fullName evidence="1">Adenylate kinase family enzyme</fullName>
    </submittedName>
</protein>
<dbReference type="AlphaFoldDB" id="A0A839ZXT6"/>
<evidence type="ECO:0000313" key="1">
    <source>
        <dbReference type="EMBL" id="MBB3890539.1"/>
    </source>
</evidence>
<name>A0A839ZXT6_9CAUL</name>
<dbReference type="NCBIfam" id="NF004861">
    <property type="entry name" value="PRK06217.1"/>
    <property type="match status" value="1"/>
</dbReference>
<dbReference type="SUPFAM" id="SSF52540">
    <property type="entry name" value="P-loop containing nucleoside triphosphate hydrolases"/>
    <property type="match status" value="1"/>
</dbReference>
<organism evidence="1 2">
    <name type="scientific">Phenylobacterium haematophilum</name>
    <dbReference type="NCBI Taxonomy" id="98513"/>
    <lineage>
        <taxon>Bacteria</taxon>
        <taxon>Pseudomonadati</taxon>
        <taxon>Pseudomonadota</taxon>
        <taxon>Alphaproteobacteria</taxon>
        <taxon>Caulobacterales</taxon>
        <taxon>Caulobacteraceae</taxon>
        <taxon>Phenylobacterium</taxon>
    </lineage>
</organism>
<dbReference type="PANTHER" id="PTHR37816">
    <property type="entry name" value="YALI0E33011P"/>
    <property type="match status" value="1"/>
</dbReference>
<evidence type="ECO:0000313" key="2">
    <source>
        <dbReference type="Proteomes" id="UP000530564"/>
    </source>
</evidence>
<accession>A0A839ZXT6</accession>
<dbReference type="Proteomes" id="UP000530564">
    <property type="component" value="Unassembled WGS sequence"/>
</dbReference>
<gene>
    <name evidence="1" type="ORF">GGQ61_001256</name>
</gene>
<dbReference type="EMBL" id="JACIDK010000002">
    <property type="protein sequence ID" value="MBB3890539.1"/>
    <property type="molecule type" value="Genomic_DNA"/>
</dbReference>
<dbReference type="GO" id="GO:0016301">
    <property type="term" value="F:kinase activity"/>
    <property type="evidence" value="ECO:0007669"/>
    <property type="project" value="UniProtKB-KW"/>
</dbReference>
<dbReference type="RefSeq" id="WP_183770775.1">
    <property type="nucleotide sequence ID" value="NZ_JACIDK010000002.1"/>
</dbReference>
<dbReference type="PANTHER" id="PTHR37816:SF2">
    <property type="entry name" value="DNA TOPOLOGY MODULATION PROTEIN FLAR-RELATED PROTEIN"/>
    <property type="match status" value="1"/>
</dbReference>
<dbReference type="InterPro" id="IPR052922">
    <property type="entry name" value="Cytidylate_Kinase-2"/>
</dbReference>